<dbReference type="EMBL" id="NVVJ01000041">
    <property type="protein sequence ID" value="PCJ23308.1"/>
    <property type="molecule type" value="Genomic_DNA"/>
</dbReference>
<name>A0A2A5AWZ8_9GAMM</name>
<accession>A0A2A5AWZ8</accession>
<reference evidence="2" key="1">
    <citation type="submission" date="2017-08" db="EMBL/GenBank/DDBJ databases">
        <title>A dynamic microbial community with high functional redundancy inhabits the cold, oxic subseafloor aquifer.</title>
        <authorList>
            <person name="Tully B.J."/>
            <person name="Wheat C.G."/>
            <person name="Glazer B.T."/>
            <person name="Huber J.A."/>
        </authorList>
    </citation>
    <scope>NUCLEOTIDE SEQUENCE [LARGE SCALE GENOMIC DNA]</scope>
</reference>
<organism evidence="1 2">
    <name type="scientific">SAR86 cluster bacterium</name>
    <dbReference type="NCBI Taxonomy" id="2030880"/>
    <lineage>
        <taxon>Bacteria</taxon>
        <taxon>Pseudomonadati</taxon>
        <taxon>Pseudomonadota</taxon>
        <taxon>Gammaproteobacteria</taxon>
        <taxon>SAR86 cluster</taxon>
    </lineage>
</organism>
<evidence type="ECO:0000313" key="1">
    <source>
        <dbReference type="EMBL" id="PCJ23308.1"/>
    </source>
</evidence>
<dbReference type="AlphaFoldDB" id="A0A2A5AWZ8"/>
<proteinExistence type="predicted"/>
<comment type="caution">
    <text evidence="1">The sequence shown here is derived from an EMBL/GenBank/DDBJ whole genome shotgun (WGS) entry which is preliminary data.</text>
</comment>
<gene>
    <name evidence="1" type="ORF">COA96_12115</name>
</gene>
<dbReference type="Proteomes" id="UP000218327">
    <property type="component" value="Unassembled WGS sequence"/>
</dbReference>
<evidence type="ECO:0000313" key="2">
    <source>
        <dbReference type="Proteomes" id="UP000218327"/>
    </source>
</evidence>
<sequence length="278" mass="32128">MKLNSSGPPIYFPENTQSSVLRLGLHSLAMEDWIHTEDDLDIFHQHKVSLRKVHDRKCFQALEESQAAQEEFYDFLLQHLVSGKNTNYKLEGNTLSNTKFNLSWNLQNKNLWLASLWLADDICLMENSPNGYLLTAASVCSPTNWDLEEKIGSSMGAIHKPVPRYADVVGARVNRLLDGLKAEKPVMRFNWSIQHGNELFWRDDLNTPPSSAGRYWRIERQTLLRLPHTNAVVFCIRIFLHSFESMEKNADFTDSIKQLLQQLPTDEKRYKDLNDAYS</sequence>
<dbReference type="Pfam" id="PF11927">
    <property type="entry name" value="HODM_asu-like"/>
    <property type="match status" value="1"/>
</dbReference>
<protein>
    <recommendedName>
        <fullName evidence="3">DUF3445 domain-containing protein</fullName>
    </recommendedName>
</protein>
<evidence type="ECO:0008006" key="3">
    <source>
        <dbReference type="Google" id="ProtNLM"/>
    </source>
</evidence>
<dbReference type="InterPro" id="IPR021848">
    <property type="entry name" value="HODM_asu-like"/>
</dbReference>